<name>A0A7J9N0Y0_GOSSC</name>
<evidence type="ECO:0000313" key="1">
    <source>
        <dbReference type="EMBL" id="MBA0876814.1"/>
    </source>
</evidence>
<accession>A0A7J9N0Y0</accession>
<sequence length="18" mass="2305">MLMYFWIRELGLWPRCCS</sequence>
<gene>
    <name evidence="1" type="ORF">Goshw_010479</name>
</gene>
<evidence type="ECO:0000313" key="2">
    <source>
        <dbReference type="Proteomes" id="UP000593576"/>
    </source>
</evidence>
<protein>
    <submittedName>
        <fullName evidence="1">Uncharacterized protein</fullName>
    </submittedName>
</protein>
<comment type="caution">
    <text evidence="1">The sequence shown here is derived from an EMBL/GenBank/DDBJ whole genome shotgun (WGS) entry which is preliminary data.</text>
</comment>
<dbReference type="Proteomes" id="UP000593576">
    <property type="component" value="Unassembled WGS sequence"/>
</dbReference>
<organism evidence="1 2">
    <name type="scientific">Gossypium schwendimanii</name>
    <name type="common">Cotton</name>
    <dbReference type="NCBI Taxonomy" id="34291"/>
    <lineage>
        <taxon>Eukaryota</taxon>
        <taxon>Viridiplantae</taxon>
        <taxon>Streptophyta</taxon>
        <taxon>Embryophyta</taxon>
        <taxon>Tracheophyta</taxon>
        <taxon>Spermatophyta</taxon>
        <taxon>Magnoliopsida</taxon>
        <taxon>eudicotyledons</taxon>
        <taxon>Gunneridae</taxon>
        <taxon>Pentapetalae</taxon>
        <taxon>rosids</taxon>
        <taxon>malvids</taxon>
        <taxon>Malvales</taxon>
        <taxon>Malvaceae</taxon>
        <taxon>Malvoideae</taxon>
        <taxon>Gossypium</taxon>
    </lineage>
</organism>
<proteinExistence type="predicted"/>
<dbReference type="EMBL" id="JABFAF010266132">
    <property type="protein sequence ID" value="MBA0876814.1"/>
    <property type="molecule type" value="Genomic_DNA"/>
</dbReference>
<dbReference type="AlphaFoldDB" id="A0A7J9N0Y0"/>
<keyword evidence="2" id="KW-1185">Reference proteome</keyword>
<reference evidence="1 2" key="1">
    <citation type="journal article" date="2019" name="Genome Biol. Evol.">
        <title>Insights into the evolution of the New World diploid cottons (Gossypium, subgenus Houzingenia) based on genome sequencing.</title>
        <authorList>
            <person name="Grover C.E."/>
            <person name="Arick M.A. 2nd"/>
            <person name="Thrash A."/>
            <person name="Conover J.L."/>
            <person name="Sanders W.S."/>
            <person name="Peterson D.G."/>
            <person name="Frelichowski J.E."/>
            <person name="Scheffler J.A."/>
            <person name="Scheffler B.E."/>
            <person name="Wendel J.F."/>
        </authorList>
    </citation>
    <scope>NUCLEOTIDE SEQUENCE [LARGE SCALE GENOMIC DNA]</scope>
    <source>
        <strain evidence="1">1</strain>
        <tissue evidence="1">Leaf</tissue>
    </source>
</reference>